<dbReference type="Gene3D" id="3.30.70.270">
    <property type="match status" value="1"/>
</dbReference>
<gene>
    <name evidence="5" type="ORF">XH86_12105</name>
</gene>
<evidence type="ECO:0000313" key="5">
    <source>
        <dbReference type="EMBL" id="QOZ63710.1"/>
    </source>
</evidence>
<dbReference type="Proteomes" id="UP000593880">
    <property type="component" value="Chromosome"/>
</dbReference>
<dbReference type="PROSITE" id="PS50887">
    <property type="entry name" value="GGDEF"/>
    <property type="match status" value="1"/>
</dbReference>
<sequence length="340" mass="37540">MASFILDAAILFLYALNGTISISASAWYVAAGVGWTAIALILSELHFNDRFRDHYLTVPQSLGSIGIELLAIYFIPEVGFYFACIIFVVLGFGALRMSARQTGVVWAYAAIGLTTVFTLTNQRIAMPMDSYADRHLALLCFVTALGRCAFTGLYGASLREALYRRGNELKLAHAKIEELAQVDELTGVLNRRYVMRALNDEMARAQRAGTPCSLAIIDIDFFKRINDSYGHPTGDEVLRGFALMLVRNMRSIDRIGRYGGEEFLVVMPDAAKDQAVLVMDRLRQIISEQHWDSVSDDLRVTLSAGIAQVRPNDAPEDTLARADAALYKAKDAGRNRVAVG</sequence>
<dbReference type="InterPro" id="IPR043128">
    <property type="entry name" value="Rev_trsase/Diguanyl_cyclase"/>
</dbReference>
<keyword evidence="3" id="KW-1133">Transmembrane helix</keyword>
<evidence type="ECO:0000256" key="3">
    <source>
        <dbReference type="SAM" id="Phobius"/>
    </source>
</evidence>
<dbReference type="InterPro" id="IPR000160">
    <property type="entry name" value="GGDEF_dom"/>
</dbReference>
<protein>
    <recommendedName>
        <fullName evidence="1">diguanylate cyclase</fullName>
        <ecNumber evidence="1">2.7.7.65</ecNumber>
    </recommendedName>
</protein>
<dbReference type="EC" id="2.7.7.65" evidence="1"/>
<feature type="transmembrane region" description="Helical" evidence="3">
    <location>
        <begin position="20"/>
        <end position="42"/>
    </location>
</feature>
<keyword evidence="3" id="KW-0472">Membrane</keyword>
<accession>A0ABX6UQM7</accession>
<dbReference type="SMART" id="SM00267">
    <property type="entry name" value="GGDEF"/>
    <property type="match status" value="1"/>
</dbReference>
<dbReference type="CDD" id="cd01949">
    <property type="entry name" value="GGDEF"/>
    <property type="match status" value="1"/>
</dbReference>
<dbReference type="Pfam" id="PF00990">
    <property type="entry name" value="GGDEF"/>
    <property type="match status" value="1"/>
</dbReference>
<organism evidence="5 6">
    <name type="scientific">Bradyrhizobium guangdongense</name>
    <dbReference type="NCBI Taxonomy" id="1325090"/>
    <lineage>
        <taxon>Bacteria</taxon>
        <taxon>Pseudomonadati</taxon>
        <taxon>Pseudomonadota</taxon>
        <taxon>Alphaproteobacteria</taxon>
        <taxon>Hyphomicrobiales</taxon>
        <taxon>Nitrobacteraceae</taxon>
        <taxon>Bradyrhizobium</taxon>
    </lineage>
</organism>
<feature type="transmembrane region" description="Helical" evidence="3">
    <location>
        <begin position="105"/>
        <end position="124"/>
    </location>
</feature>
<evidence type="ECO:0000259" key="4">
    <source>
        <dbReference type="PROSITE" id="PS50887"/>
    </source>
</evidence>
<evidence type="ECO:0000256" key="2">
    <source>
        <dbReference type="ARBA" id="ARBA00034247"/>
    </source>
</evidence>
<comment type="catalytic activity">
    <reaction evidence="2">
        <text>2 GTP = 3',3'-c-di-GMP + 2 diphosphate</text>
        <dbReference type="Rhea" id="RHEA:24898"/>
        <dbReference type="ChEBI" id="CHEBI:33019"/>
        <dbReference type="ChEBI" id="CHEBI:37565"/>
        <dbReference type="ChEBI" id="CHEBI:58805"/>
        <dbReference type="EC" id="2.7.7.65"/>
    </reaction>
</comment>
<feature type="transmembrane region" description="Helical" evidence="3">
    <location>
        <begin position="136"/>
        <end position="156"/>
    </location>
</feature>
<dbReference type="PANTHER" id="PTHR45138">
    <property type="entry name" value="REGULATORY COMPONENTS OF SENSORY TRANSDUCTION SYSTEM"/>
    <property type="match status" value="1"/>
</dbReference>
<feature type="transmembrane region" description="Helical" evidence="3">
    <location>
        <begin position="80"/>
        <end position="98"/>
    </location>
</feature>
<dbReference type="NCBIfam" id="TIGR00254">
    <property type="entry name" value="GGDEF"/>
    <property type="match status" value="1"/>
</dbReference>
<dbReference type="PANTHER" id="PTHR45138:SF9">
    <property type="entry name" value="DIGUANYLATE CYCLASE DGCM-RELATED"/>
    <property type="match status" value="1"/>
</dbReference>
<proteinExistence type="predicted"/>
<feature type="domain" description="GGDEF" evidence="4">
    <location>
        <begin position="210"/>
        <end position="340"/>
    </location>
</feature>
<evidence type="ECO:0000313" key="6">
    <source>
        <dbReference type="Proteomes" id="UP000593880"/>
    </source>
</evidence>
<dbReference type="InterPro" id="IPR050469">
    <property type="entry name" value="Diguanylate_Cyclase"/>
</dbReference>
<keyword evidence="6" id="KW-1185">Reference proteome</keyword>
<dbReference type="SUPFAM" id="SSF55073">
    <property type="entry name" value="Nucleotide cyclase"/>
    <property type="match status" value="1"/>
</dbReference>
<reference evidence="5 6" key="1">
    <citation type="submission" date="2018-06" db="EMBL/GenBank/DDBJ databases">
        <title>Comparative genomics of rhizobia nodulating Arachis hypogaea in China.</title>
        <authorList>
            <person name="Li Y."/>
        </authorList>
    </citation>
    <scope>NUCLEOTIDE SEQUENCE [LARGE SCALE GENOMIC DNA]</scope>
    <source>
        <strain evidence="5 6">CCBAU 51658</strain>
    </source>
</reference>
<dbReference type="InterPro" id="IPR029787">
    <property type="entry name" value="Nucleotide_cyclase"/>
</dbReference>
<keyword evidence="3" id="KW-0812">Transmembrane</keyword>
<evidence type="ECO:0000256" key="1">
    <source>
        <dbReference type="ARBA" id="ARBA00012528"/>
    </source>
</evidence>
<name>A0ABX6UQM7_9BRAD</name>
<dbReference type="EMBL" id="CP030057">
    <property type="protein sequence ID" value="QOZ63710.1"/>
    <property type="molecule type" value="Genomic_DNA"/>
</dbReference>